<keyword evidence="3" id="KW-1185">Reference proteome</keyword>
<dbReference type="Proteomes" id="UP001470230">
    <property type="component" value="Unassembled WGS sequence"/>
</dbReference>
<gene>
    <name evidence="2" type="ORF">M9Y10_028797</name>
</gene>
<sequence>MSKESSTLDDIHVQKINDDIAKLEEDEKSLHSQLDELDKQIASKNTKCFVKEIAEFKSLVDNPSYEFEVREKEEILNNLNFYADEYKSLIKEIQEALDRKTS</sequence>
<evidence type="ECO:0000313" key="3">
    <source>
        <dbReference type="Proteomes" id="UP001470230"/>
    </source>
</evidence>
<accession>A0ABR2KKD0</accession>
<reference evidence="2 3" key="1">
    <citation type="submission" date="2024-04" db="EMBL/GenBank/DDBJ databases">
        <title>Tritrichomonas musculus Genome.</title>
        <authorList>
            <person name="Alves-Ferreira E."/>
            <person name="Grigg M."/>
            <person name="Lorenzi H."/>
            <person name="Galac M."/>
        </authorList>
    </citation>
    <scope>NUCLEOTIDE SEQUENCE [LARGE SCALE GENOMIC DNA]</scope>
    <source>
        <strain evidence="2 3">EAF2021</strain>
    </source>
</reference>
<evidence type="ECO:0000313" key="2">
    <source>
        <dbReference type="EMBL" id="KAK8891584.1"/>
    </source>
</evidence>
<name>A0ABR2KKD0_9EUKA</name>
<organism evidence="2 3">
    <name type="scientific">Tritrichomonas musculus</name>
    <dbReference type="NCBI Taxonomy" id="1915356"/>
    <lineage>
        <taxon>Eukaryota</taxon>
        <taxon>Metamonada</taxon>
        <taxon>Parabasalia</taxon>
        <taxon>Tritrichomonadida</taxon>
        <taxon>Tritrichomonadidae</taxon>
        <taxon>Tritrichomonas</taxon>
    </lineage>
</organism>
<protein>
    <submittedName>
        <fullName evidence="2">Uncharacterized protein</fullName>
    </submittedName>
</protein>
<keyword evidence="1" id="KW-0175">Coiled coil</keyword>
<feature type="coiled-coil region" evidence="1">
    <location>
        <begin position="72"/>
        <end position="99"/>
    </location>
</feature>
<proteinExistence type="predicted"/>
<evidence type="ECO:0000256" key="1">
    <source>
        <dbReference type="SAM" id="Coils"/>
    </source>
</evidence>
<comment type="caution">
    <text evidence="2">The sequence shown here is derived from an EMBL/GenBank/DDBJ whole genome shotgun (WGS) entry which is preliminary data.</text>
</comment>
<dbReference type="EMBL" id="JAPFFF010000004">
    <property type="protein sequence ID" value="KAK8891584.1"/>
    <property type="molecule type" value="Genomic_DNA"/>
</dbReference>
<feature type="coiled-coil region" evidence="1">
    <location>
        <begin position="13"/>
        <end position="40"/>
    </location>
</feature>